<protein>
    <submittedName>
        <fullName evidence="2">Uncharacterized protein</fullName>
    </submittedName>
</protein>
<dbReference type="RefSeq" id="XP_062747613.1">
    <property type="nucleotide sequence ID" value="XM_062882735.1"/>
</dbReference>
<evidence type="ECO:0000256" key="1">
    <source>
        <dbReference type="SAM" id="MobiDB-lite"/>
    </source>
</evidence>
<accession>A0ABR0GSE1</accession>
<reference evidence="2 3" key="1">
    <citation type="journal article" date="2023" name="bioRxiv">
        <title>High-quality genome assemblies of four members of thePodospora anserinaspecies complex.</title>
        <authorList>
            <person name="Ament-Velasquez S.L."/>
            <person name="Vogan A.A."/>
            <person name="Wallerman O."/>
            <person name="Hartmann F."/>
            <person name="Gautier V."/>
            <person name="Silar P."/>
            <person name="Giraud T."/>
            <person name="Johannesson H."/>
        </authorList>
    </citation>
    <scope>NUCLEOTIDE SEQUENCE [LARGE SCALE GENOMIC DNA]</scope>
    <source>
        <strain evidence="2 3">CBS 415.72m</strain>
    </source>
</reference>
<evidence type="ECO:0000313" key="3">
    <source>
        <dbReference type="Proteomes" id="UP001323405"/>
    </source>
</evidence>
<dbReference type="EMBL" id="JAFFHA010000001">
    <property type="protein sequence ID" value="KAK4658641.1"/>
    <property type="molecule type" value="Genomic_DNA"/>
</dbReference>
<keyword evidence="3" id="KW-1185">Reference proteome</keyword>
<sequence>MAFGGVVPSSSKFHTPPFLSRGAARHHKPARGSISRLAICYHLCTFCFLKTRPSKIRHCESLLQPSILRTLRPQQDTYLAWL</sequence>
<dbReference type="GeneID" id="87902219"/>
<comment type="caution">
    <text evidence="2">The sequence shown here is derived from an EMBL/GenBank/DDBJ whole genome shotgun (WGS) entry which is preliminary data.</text>
</comment>
<dbReference type="Proteomes" id="UP001323405">
    <property type="component" value="Unassembled WGS sequence"/>
</dbReference>
<organism evidence="2 3">
    <name type="scientific">Podospora pseudocomata</name>
    <dbReference type="NCBI Taxonomy" id="2093779"/>
    <lineage>
        <taxon>Eukaryota</taxon>
        <taxon>Fungi</taxon>
        <taxon>Dikarya</taxon>
        <taxon>Ascomycota</taxon>
        <taxon>Pezizomycotina</taxon>
        <taxon>Sordariomycetes</taxon>
        <taxon>Sordariomycetidae</taxon>
        <taxon>Sordariales</taxon>
        <taxon>Podosporaceae</taxon>
        <taxon>Podospora</taxon>
    </lineage>
</organism>
<proteinExistence type="predicted"/>
<gene>
    <name evidence="2" type="ORF">QC762_0000660</name>
</gene>
<feature type="region of interest" description="Disordered" evidence="1">
    <location>
        <begin position="1"/>
        <end position="26"/>
    </location>
</feature>
<name>A0ABR0GSE1_9PEZI</name>
<evidence type="ECO:0000313" key="2">
    <source>
        <dbReference type="EMBL" id="KAK4658641.1"/>
    </source>
</evidence>